<protein>
    <submittedName>
        <fullName evidence="1">Uncharacterized protein</fullName>
    </submittedName>
</protein>
<organism evidence="1 2">
    <name type="scientific">Castanea mollissima</name>
    <name type="common">Chinese chestnut</name>
    <dbReference type="NCBI Taxonomy" id="60419"/>
    <lineage>
        <taxon>Eukaryota</taxon>
        <taxon>Viridiplantae</taxon>
        <taxon>Streptophyta</taxon>
        <taxon>Embryophyta</taxon>
        <taxon>Tracheophyta</taxon>
        <taxon>Spermatophyta</taxon>
        <taxon>Magnoliopsida</taxon>
        <taxon>eudicotyledons</taxon>
        <taxon>Gunneridae</taxon>
        <taxon>Pentapetalae</taxon>
        <taxon>rosids</taxon>
        <taxon>fabids</taxon>
        <taxon>Fagales</taxon>
        <taxon>Fagaceae</taxon>
        <taxon>Castanea</taxon>
    </lineage>
</organism>
<dbReference type="EMBL" id="JRKL02003813">
    <property type="protein sequence ID" value="KAF3954125.1"/>
    <property type="molecule type" value="Genomic_DNA"/>
</dbReference>
<dbReference type="Proteomes" id="UP000737018">
    <property type="component" value="Unassembled WGS sequence"/>
</dbReference>
<dbReference type="AlphaFoldDB" id="A0A8J4QQL5"/>
<name>A0A8J4QQL5_9ROSI</name>
<reference evidence="1" key="1">
    <citation type="submission" date="2020-03" db="EMBL/GenBank/DDBJ databases">
        <title>Castanea mollissima Vanexum genome sequencing.</title>
        <authorList>
            <person name="Staton M."/>
        </authorList>
    </citation>
    <scope>NUCLEOTIDE SEQUENCE</scope>
    <source>
        <tissue evidence="1">Leaf</tissue>
    </source>
</reference>
<evidence type="ECO:0000313" key="2">
    <source>
        <dbReference type="Proteomes" id="UP000737018"/>
    </source>
</evidence>
<sequence>MGNAEDAEADNQKDFTQASMIVESVGGPQSDGDLARIEATTIGRKIPDFEACIREIDDALIADPKIMPSSSGDPKIHTGNIGRNLLLNGNTSLLLNSESVLQESRRDKDDHYVREGSSTPLESSFVVGRVDKVQDNVVGLHRPNRNKNKNDVLDDFSTEALQRKVMAGNKMTKEHKDLLCRTSNEKQFLQNLSQSQSYSQPLLLQNQLRQRTSLASKFGIFSTRTQCGLNDVV</sequence>
<evidence type="ECO:0000313" key="1">
    <source>
        <dbReference type="EMBL" id="KAF3954125.1"/>
    </source>
</evidence>
<keyword evidence="2" id="KW-1185">Reference proteome</keyword>
<dbReference type="OrthoDB" id="10622788at2759"/>
<comment type="caution">
    <text evidence="1">The sequence shown here is derived from an EMBL/GenBank/DDBJ whole genome shotgun (WGS) entry which is preliminary data.</text>
</comment>
<proteinExistence type="predicted"/>
<gene>
    <name evidence="1" type="ORF">CMV_020490</name>
</gene>
<accession>A0A8J4QQL5</accession>